<dbReference type="GO" id="GO:0042973">
    <property type="term" value="F:glucan endo-1,3-beta-D-glucosidase activity"/>
    <property type="evidence" value="ECO:0007669"/>
    <property type="project" value="UniProtKB-EC"/>
</dbReference>
<evidence type="ECO:0000256" key="2">
    <source>
        <dbReference type="ARBA" id="ARBA00008773"/>
    </source>
</evidence>
<gene>
    <name evidence="11" type="ORF">TIFTF001_002844</name>
</gene>
<evidence type="ECO:0000256" key="6">
    <source>
        <dbReference type="ARBA" id="ARBA00033335"/>
    </source>
</evidence>
<sequence length="343" mass="37979">MRSEVFYRIMATFYLLMVHSNSLTEAKVIGVNYGLLGDNLPPPIHTISLLKSKNITRVRLFNPTEDVLQALHNTRIELVLGTLNQDLQPLATDISFAFRWVQSNVVPHANAVRFRYITAGNEVIPSAMQNYVLPAMQNLKSALQVSQLPYPIPVTTVVATSVLGTSFPPSSGEFSAEASHIMTPIAAFLLQNHTPLLVNVYPYFAYINDRKDISLAYALFNTNEVVVRDGELEYRNLFDAMADAVYAALEKVGCGSVEVVVAESGWPSKGNDVANVGNAEMYNNKFIRHVLGGYGTPRRPGKSIEAYVFALFNEDLKPAGTEQNFGLFYPDMSDVYPVNFNAI</sequence>
<accession>A0AA87Z6N4</accession>
<proteinExistence type="inferred from homology"/>
<dbReference type="InterPro" id="IPR000490">
    <property type="entry name" value="Glyco_hydro_17"/>
</dbReference>
<dbReference type="AlphaFoldDB" id="A0AA87Z6N4"/>
<dbReference type="EC" id="3.2.1.39" evidence="3"/>
<evidence type="ECO:0000313" key="12">
    <source>
        <dbReference type="Proteomes" id="UP001187192"/>
    </source>
</evidence>
<keyword evidence="5 9" id="KW-0326">Glycosidase</keyword>
<dbReference type="InterPro" id="IPR017853">
    <property type="entry name" value="GH"/>
</dbReference>
<dbReference type="FunFam" id="3.20.20.80:FF:000010">
    <property type="entry name" value="glucan endo-1,3-beta-glucosidase, basic"/>
    <property type="match status" value="1"/>
</dbReference>
<dbReference type="Proteomes" id="UP001187192">
    <property type="component" value="Unassembled WGS sequence"/>
</dbReference>
<reference evidence="11" key="1">
    <citation type="submission" date="2023-07" db="EMBL/GenBank/DDBJ databases">
        <title>draft genome sequence of fig (Ficus carica).</title>
        <authorList>
            <person name="Takahashi T."/>
            <person name="Nishimura K."/>
        </authorList>
    </citation>
    <scope>NUCLEOTIDE SEQUENCE</scope>
</reference>
<feature type="signal peptide" evidence="10">
    <location>
        <begin position="1"/>
        <end position="26"/>
    </location>
</feature>
<dbReference type="Gene3D" id="3.20.20.80">
    <property type="entry name" value="Glycosidases"/>
    <property type="match status" value="1"/>
</dbReference>
<keyword evidence="12" id="KW-1185">Reference proteome</keyword>
<evidence type="ECO:0000256" key="9">
    <source>
        <dbReference type="RuleBase" id="RU004336"/>
    </source>
</evidence>
<evidence type="ECO:0000256" key="8">
    <source>
        <dbReference type="RuleBase" id="RU004335"/>
    </source>
</evidence>
<protein>
    <recommendedName>
        <fullName evidence="3">glucan endo-1,3-beta-D-glucosidase</fullName>
        <ecNumber evidence="3">3.2.1.39</ecNumber>
    </recommendedName>
    <alternativeName>
        <fullName evidence="6">(1-&gt;3)-beta-glucan endohydrolase</fullName>
    </alternativeName>
    <alternativeName>
        <fullName evidence="7">Beta-1,3-endoglucanase</fullName>
    </alternativeName>
</protein>
<comment type="caution">
    <text evidence="11">The sequence shown here is derived from an EMBL/GenBank/DDBJ whole genome shotgun (WGS) entry which is preliminary data.</text>
</comment>
<evidence type="ECO:0000313" key="11">
    <source>
        <dbReference type="EMBL" id="GMN30543.1"/>
    </source>
</evidence>
<dbReference type="GO" id="GO:0005975">
    <property type="term" value="P:carbohydrate metabolic process"/>
    <property type="evidence" value="ECO:0007669"/>
    <property type="project" value="InterPro"/>
</dbReference>
<evidence type="ECO:0000256" key="10">
    <source>
        <dbReference type="SAM" id="SignalP"/>
    </source>
</evidence>
<feature type="chain" id="PRO_5041708581" description="glucan endo-1,3-beta-D-glucosidase" evidence="10">
    <location>
        <begin position="27"/>
        <end position="343"/>
    </location>
</feature>
<keyword evidence="10" id="KW-0732">Signal</keyword>
<comment type="catalytic activity">
    <reaction evidence="1">
        <text>Hydrolysis of (1-&gt;3)-beta-D-glucosidic linkages in (1-&gt;3)-beta-D-glucans.</text>
        <dbReference type="EC" id="3.2.1.39"/>
    </reaction>
</comment>
<evidence type="ECO:0000256" key="3">
    <source>
        <dbReference type="ARBA" id="ARBA00012780"/>
    </source>
</evidence>
<dbReference type="SUPFAM" id="SSF51445">
    <property type="entry name" value="(Trans)glycosidases"/>
    <property type="match status" value="1"/>
</dbReference>
<comment type="similarity">
    <text evidence="2 8">Belongs to the glycosyl hydrolase 17 family.</text>
</comment>
<evidence type="ECO:0000256" key="5">
    <source>
        <dbReference type="ARBA" id="ARBA00023295"/>
    </source>
</evidence>
<evidence type="ECO:0000256" key="4">
    <source>
        <dbReference type="ARBA" id="ARBA00022801"/>
    </source>
</evidence>
<dbReference type="EMBL" id="BTGU01000003">
    <property type="protein sequence ID" value="GMN30543.1"/>
    <property type="molecule type" value="Genomic_DNA"/>
</dbReference>
<dbReference type="PANTHER" id="PTHR32227">
    <property type="entry name" value="GLUCAN ENDO-1,3-BETA-GLUCOSIDASE BG1-RELATED-RELATED"/>
    <property type="match status" value="1"/>
</dbReference>
<evidence type="ECO:0000256" key="1">
    <source>
        <dbReference type="ARBA" id="ARBA00000382"/>
    </source>
</evidence>
<evidence type="ECO:0000256" key="7">
    <source>
        <dbReference type="ARBA" id="ARBA00033417"/>
    </source>
</evidence>
<dbReference type="Pfam" id="PF00332">
    <property type="entry name" value="Glyco_hydro_17"/>
    <property type="match status" value="1"/>
</dbReference>
<dbReference type="InterPro" id="IPR044965">
    <property type="entry name" value="Glyco_hydro_17_plant"/>
</dbReference>
<keyword evidence="4 9" id="KW-0378">Hydrolase</keyword>
<dbReference type="PROSITE" id="PS00587">
    <property type="entry name" value="GLYCOSYL_HYDROL_F17"/>
    <property type="match status" value="1"/>
</dbReference>
<name>A0AA87Z6N4_FICCA</name>
<organism evidence="11 12">
    <name type="scientific">Ficus carica</name>
    <name type="common">Common fig</name>
    <dbReference type="NCBI Taxonomy" id="3494"/>
    <lineage>
        <taxon>Eukaryota</taxon>
        <taxon>Viridiplantae</taxon>
        <taxon>Streptophyta</taxon>
        <taxon>Embryophyta</taxon>
        <taxon>Tracheophyta</taxon>
        <taxon>Spermatophyta</taxon>
        <taxon>Magnoliopsida</taxon>
        <taxon>eudicotyledons</taxon>
        <taxon>Gunneridae</taxon>
        <taxon>Pentapetalae</taxon>
        <taxon>rosids</taxon>
        <taxon>fabids</taxon>
        <taxon>Rosales</taxon>
        <taxon>Moraceae</taxon>
        <taxon>Ficeae</taxon>
        <taxon>Ficus</taxon>
    </lineage>
</organism>